<keyword evidence="1" id="KW-1133">Transmembrane helix</keyword>
<gene>
    <name evidence="2" type="ORF">MVI01_64350</name>
    <name evidence="3" type="ORF">SAMN04488504_108178</name>
</gene>
<comment type="caution">
    <text evidence="2">The sequence shown here is derived from an EMBL/GenBank/DDBJ whole genome shotgun (WGS) entry which is preliminary data.</text>
</comment>
<dbReference type="EMBL" id="BJVY01000051">
    <property type="protein sequence ID" value="GEL74651.1"/>
    <property type="molecule type" value="Genomic_DNA"/>
</dbReference>
<protein>
    <submittedName>
        <fullName evidence="2">Uncharacterized protein</fullName>
    </submittedName>
</protein>
<feature type="transmembrane region" description="Helical" evidence="1">
    <location>
        <begin position="31"/>
        <end position="53"/>
    </location>
</feature>
<accession>A0A511HM16</accession>
<evidence type="ECO:0000313" key="4">
    <source>
        <dbReference type="Proteomes" id="UP000198717"/>
    </source>
</evidence>
<dbReference type="RefSeq" id="WP_167371141.1">
    <property type="nucleotide sequence ID" value="NZ_BJVY01000051.1"/>
</dbReference>
<keyword evidence="1" id="KW-0472">Membrane</keyword>
<evidence type="ECO:0000313" key="2">
    <source>
        <dbReference type="EMBL" id="GEL74651.1"/>
    </source>
</evidence>
<dbReference type="AlphaFoldDB" id="A0A511HM16"/>
<reference evidence="3 4" key="1">
    <citation type="submission" date="2016-10" db="EMBL/GenBank/DDBJ databases">
        <authorList>
            <person name="Varghese N."/>
            <person name="Submissions S."/>
        </authorList>
    </citation>
    <scope>NUCLEOTIDE SEQUENCE [LARGE SCALE GENOMIC DNA]</scope>
    <source>
        <strain evidence="3 4">DSM 2260</strain>
    </source>
</reference>
<reference evidence="2 5" key="2">
    <citation type="submission" date="2019-07" db="EMBL/GenBank/DDBJ databases">
        <title>Whole genome shotgun sequence of Myxococcus virescens NBRC 100334.</title>
        <authorList>
            <person name="Hosoyama A."/>
            <person name="Uohara A."/>
            <person name="Ohji S."/>
            <person name="Ichikawa N."/>
        </authorList>
    </citation>
    <scope>NUCLEOTIDE SEQUENCE [LARGE SCALE GENOMIC DNA]</scope>
    <source>
        <strain evidence="2 5">NBRC 100334</strain>
    </source>
</reference>
<dbReference type="EMBL" id="FNAJ01000008">
    <property type="protein sequence ID" value="SDE55033.1"/>
    <property type="molecule type" value="Genomic_DNA"/>
</dbReference>
<organism evidence="2 5">
    <name type="scientific">Myxococcus virescens</name>
    <dbReference type="NCBI Taxonomy" id="83456"/>
    <lineage>
        <taxon>Bacteria</taxon>
        <taxon>Pseudomonadati</taxon>
        <taxon>Myxococcota</taxon>
        <taxon>Myxococcia</taxon>
        <taxon>Myxococcales</taxon>
        <taxon>Cystobacterineae</taxon>
        <taxon>Myxococcaceae</taxon>
        <taxon>Myxococcus</taxon>
    </lineage>
</organism>
<dbReference type="Proteomes" id="UP000198717">
    <property type="component" value="Unassembled WGS sequence"/>
</dbReference>
<evidence type="ECO:0000313" key="3">
    <source>
        <dbReference type="EMBL" id="SDE55033.1"/>
    </source>
</evidence>
<sequence length="57" mass="5792">MSLRATTFALGFLAVGSTAAGLVLPWLSEQQIQTAFCAAGCAVVLTVIAAHCIGSRP</sequence>
<proteinExistence type="predicted"/>
<keyword evidence="4" id="KW-1185">Reference proteome</keyword>
<name>A0A511HM16_9BACT</name>
<evidence type="ECO:0000256" key="1">
    <source>
        <dbReference type="SAM" id="Phobius"/>
    </source>
</evidence>
<keyword evidence="1" id="KW-0812">Transmembrane</keyword>
<evidence type="ECO:0000313" key="5">
    <source>
        <dbReference type="Proteomes" id="UP000321224"/>
    </source>
</evidence>
<dbReference type="Proteomes" id="UP000321224">
    <property type="component" value="Unassembled WGS sequence"/>
</dbReference>